<dbReference type="AlphaFoldDB" id="A0A8H6CI06"/>
<dbReference type="InterPro" id="IPR053137">
    <property type="entry name" value="NLR-like"/>
</dbReference>
<dbReference type="SUPFAM" id="SSF48452">
    <property type="entry name" value="TPR-like"/>
    <property type="match status" value="1"/>
</dbReference>
<reference evidence="2 3" key="1">
    <citation type="journal article" date="2020" name="Genomics">
        <title>Complete, high-quality genomes from long-read metagenomic sequencing of two wolf lichen thalli reveals enigmatic genome architecture.</title>
        <authorList>
            <person name="McKenzie S.K."/>
            <person name="Walston R.F."/>
            <person name="Allen J.L."/>
        </authorList>
    </citation>
    <scope>NUCLEOTIDE SEQUENCE [LARGE SCALE GENOMIC DNA]</scope>
    <source>
        <strain evidence="2">WasteWater2</strain>
    </source>
</reference>
<dbReference type="PANTHER" id="PTHR46082:SF6">
    <property type="entry name" value="AAA+ ATPASE DOMAIN-CONTAINING PROTEIN-RELATED"/>
    <property type="match status" value="1"/>
</dbReference>
<evidence type="ECO:0000313" key="3">
    <source>
        <dbReference type="Proteomes" id="UP000578531"/>
    </source>
</evidence>
<name>A0A8H6CI06_9LECA</name>
<dbReference type="Pfam" id="PF13374">
    <property type="entry name" value="TPR_10"/>
    <property type="match status" value="1"/>
</dbReference>
<dbReference type="InterPro" id="IPR011990">
    <property type="entry name" value="TPR-like_helical_dom_sf"/>
</dbReference>
<dbReference type="RefSeq" id="XP_037158105.1">
    <property type="nucleotide sequence ID" value="XM_037314949.1"/>
</dbReference>
<dbReference type="Proteomes" id="UP000578531">
    <property type="component" value="Unassembled WGS sequence"/>
</dbReference>
<dbReference type="OrthoDB" id="5986190at2759"/>
<evidence type="ECO:0000313" key="2">
    <source>
        <dbReference type="EMBL" id="KAF6223793.1"/>
    </source>
</evidence>
<evidence type="ECO:0000256" key="1">
    <source>
        <dbReference type="SAM" id="MobiDB-lite"/>
    </source>
</evidence>
<proteinExistence type="predicted"/>
<accession>A0A8H6CI06</accession>
<dbReference type="PANTHER" id="PTHR46082">
    <property type="entry name" value="ATP/GTP-BINDING PROTEIN-RELATED"/>
    <property type="match status" value="1"/>
</dbReference>
<organism evidence="2 3">
    <name type="scientific">Letharia columbiana</name>
    <dbReference type="NCBI Taxonomy" id="112416"/>
    <lineage>
        <taxon>Eukaryota</taxon>
        <taxon>Fungi</taxon>
        <taxon>Dikarya</taxon>
        <taxon>Ascomycota</taxon>
        <taxon>Pezizomycotina</taxon>
        <taxon>Lecanoromycetes</taxon>
        <taxon>OSLEUM clade</taxon>
        <taxon>Lecanoromycetidae</taxon>
        <taxon>Lecanorales</taxon>
        <taxon>Lecanorineae</taxon>
        <taxon>Parmeliaceae</taxon>
        <taxon>Letharia</taxon>
    </lineage>
</organism>
<dbReference type="EMBL" id="JACCJC010000131">
    <property type="protein sequence ID" value="KAF6223793.1"/>
    <property type="molecule type" value="Genomic_DNA"/>
</dbReference>
<dbReference type="Gene3D" id="1.25.40.10">
    <property type="entry name" value="Tetratricopeptide repeat domain"/>
    <property type="match status" value="1"/>
</dbReference>
<keyword evidence="3" id="KW-1185">Reference proteome</keyword>
<evidence type="ECO:0008006" key="4">
    <source>
        <dbReference type="Google" id="ProtNLM"/>
    </source>
</evidence>
<sequence>MYRFLLEARRKDLGSEHPDTLVIMNNLASVLKYQDSESDEATPLLRHVYETRSKILGLDSDLAKDSMRFLADHLRDLGQHEEAEIFCRQKMGLDEIADDSNAIPSPQQDQLPADPVRHAAPIAPSGLDDVGVKEEDLW</sequence>
<protein>
    <recommendedName>
        <fullName evidence="4">Kinesin light chain</fullName>
    </recommendedName>
</protein>
<dbReference type="GeneID" id="59294752"/>
<gene>
    <name evidence="2" type="ORF">HO173_013124</name>
</gene>
<feature type="region of interest" description="Disordered" evidence="1">
    <location>
        <begin position="98"/>
        <end position="138"/>
    </location>
</feature>
<comment type="caution">
    <text evidence="2">The sequence shown here is derived from an EMBL/GenBank/DDBJ whole genome shotgun (WGS) entry which is preliminary data.</text>
</comment>